<evidence type="ECO:0000313" key="1">
    <source>
        <dbReference type="EMBL" id="NGE57578.1"/>
    </source>
</evidence>
<dbReference type="AlphaFoldDB" id="A0A6G4LAY9"/>
<reference evidence="1" key="1">
    <citation type="submission" date="2020-02" db="EMBL/GenBank/DDBJ databases">
        <title>WGS of Carbapenem-Resistant Entrobacteriaceae.</title>
        <authorList>
            <person name="Tokajian S."/>
            <person name="El Chaar M."/>
            <person name="El Khoury M."/>
        </authorList>
    </citation>
    <scope>NUCLEOTIDE SEQUENCE</scope>
    <source>
        <strain evidence="1">EHM_24</strain>
    </source>
</reference>
<comment type="caution">
    <text evidence="1">The sequence shown here is derived from an EMBL/GenBank/DDBJ whole genome shotgun (WGS) entry which is preliminary data.</text>
</comment>
<protein>
    <recommendedName>
        <fullName evidence="2">Eae-like domain protein</fullName>
    </recommendedName>
</protein>
<name>A0A6G4LAY9_9ENTR</name>
<proteinExistence type="predicted"/>
<sequence>MTANKPMTGEQLDELMTIAVNMQRDSEKVSDRPAAMFAYAVQVAVLELRKVRNEAAALAAENAGLKAFKTAVYQQMGAGCEAPEFSITEGLRNLRRFADTLHAIEREFFTKEVPDEEYEGETVEECPLTWGMSVEQYVAEFRKCLAEVRAQAHKEGAHFVANRMLAAWEAGFIDDTAKNAADIARMILTSTEFMADAPEGDFDRSFADGVLEDIAVQLRKEAAQ</sequence>
<dbReference type="EMBL" id="JAAJSZ010000001">
    <property type="protein sequence ID" value="NGE57578.1"/>
    <property type="molecule type" value="Genomic_DNA"/>
</dbReference>
<organism evidence="1">
    <name type="scientific">Enterobacter hormaechei</name>
    <dbReference type="NCBI Taxonomy" id="158836"/>
    <lineage>
        <taxon>Bacteria</taxon>
        <taxon>Pseudomonadati</taxon>
        <taxon>Pseudomonadota</taxon>
        <taxon>Gammaproteobacteria</taxon>
        <taxon>Enterobacterales</taxon>
        <taxon>Enterobacteriaceae</taxon>
        <taxon>Enterobacter</taxon>
        <taxon>Enterobacter cloacae complex</taxon>
    </lineage>
</organism>
<evidence type="ECO:0008006" key="2">
    <source>
        <dbReference type="Google" id="ProtNLM"/>
    </source>
</evidence>
<accession>A0A6G4LAY9</accession>
<gene>
    <name evidence="1" type="ORF">G5638_00190</name>
</gene>